<keyword evidence="5" id="KW-0393">Immunoglobulin domain</keyword>
<dbReference type="OrthoDB" id="6159398at2759"/>
<reference evidence="9" key="1">
    <citation type="submission" date="2021-02" db="EMBL/GenBank/DDBJ databases">
        <authorList>
            <person name="Nowell W R."/>
        </authorList>
    </citation>
    <scope>NUCLEOTIDE SEQUENCE</scope>
</reference>
<accession>A0A815IL44</accession>
<dbReference type="GO" id="GO:0005911">
    <property type="term" value="C:cell-cell junction"/>
    <property type="evidence" value="ECO:0007669"/>
    <property type="project" value="TreeGrafter"/>
</dbReference>
<feature type="transmembrane region" description="Helical" evidence="7">
    <location>
        <begin position="688"/>
        <end position="708"/>
    </location>
</feature>
<dbReference type="PANTHER" id="PTHR11640">
    <property type="entry name" value="NEPHRIN"/>
    <property type="match status" value="1"/>
</dbReference>
<evidence type="ECO:0000256" key="6">
    <source>
        <dbReference type="SAM" id="MobiDB-lite"/>
    </source>
</evidence>
<dbReference type="InterPro" id="IPR036179">
    <property type="entry name" value="Ig-like_dom_sf"/>
</dbReference>
<dbReference type="EMBL" id="CAJNOI010000962">
    <property type="protein sequence ID" value="CAF1367374.1"/>
    <property type="molecule type" value="Genomic_DNA"/>
</dbReference>
<dbReference type="Proteomes" id="UP000663877">
    <property type="component" value="Unassembled WGS sequence"/>
</dbReference>
<dbReference type="GO" id="GO:0005886">
    <property type="term" value="C:plasma membrane"/>
    <property type="evidence" value="ECO:0007669"/>
    <property type="project" value="TreeGrafter"/>
</dbReference>
<proteinExistence type="predicted"/>
<evidence type="ECO:0000256" key="4">
    <source>
        <dbReference type="ARBA" id="ARBA00023180"/>
    </source>
</evidence>
<gene>
    <name evidence="9" type="ORF">BJG266_LOCUS35838</name>
    <name evidence="10" type="ORF">QVE165_LOCUS52869</name>
</gene>
<evidence type="ECO:0000256" key="5">
    <source>
        <dbReference type="ARBA" id="ARBA00023319"/>
    </source>
</evidence>
<dbReference type="GO" id="GO:0098609">
    <property type="term" value="P:cell-cell adhesion"/>
    <property type="evidence" value="ECO:0007669"/>
    <property type="project" value="TreeGrafter"/>
</dbReference>
<dbReference type="InterPro" id="IPR007110">
    <property type="entry name" value="Ig-like_dom"/>
</dbReference>
<dbReference type="InterPro" id="IPR013783">
    <property type="entry name" value="Ig-like_fold"/>
</dbReference>
<feature type="domain" description="Ig-like" evidence="8">
    <location>
        <begin position="436"/>
        <end position="524"/>
    </location>
</feature>
<evidence type="ECO:0000259" key="8">
    <source>
        <dbReference type="PROSITE" id="PS50835"/>
    </source>
</evidence>
<keyword evidence="4" id="KW-0325">Glycoprotein</keyword>
<evidence type="ECO:0000313" key="11">
    <source>
        <dbReference type="Proteomes" id="UP000663832"/>
    </source>
</evidence>
<keyword evidence="7" id="KW-0812">Transmembrane</keyword>
<evidence type="ECO:0000313" key="10">
    <source>
        <dbReference type="EMBL" id="CAF1602755.1"/>
    </source>
</evidence>
<keyword evidence="2 7" id="KW-0472">Membrane</keyword>
<evidence type="ECO:0000313" key="9">
    <source>
        <dbReference type="EMBL" id="CAF1367374.1"/>
    </source>
</evidence>
<evidence type="ECO:0000256" key="7">
    <source>
        <dbReference type="SAM" id="Phobius"/>
    </source>
</evidence>
<dbReference type="PROSITE" id="PS50835">
    <property type="entry name" value="IG_LIKE"/>
    <property type="match status" value="2"/>
</dbReference>
<dbReference type="Proteomes" id="UP000663832">
    <property type="component" value="Unassembled WGS sequence"/>
</dbReference>
<feature type="region of interest" description="Disordered" evidence="6">
    <location>
        <begin position="152"/>
        <end position="192"/>
    </location>
</feature>
<dbReference type="EMBL" id="CAJNOM010001311">
    <property type="protein sequence ID" value="CAF1602755.1"/>
    <property type="molecule type" value="Genomic_DNA"/>
</dbReference>
<keyword evidence="11" id="KW-1185">Reference proteome</keyword>
<dbReference type="InterPro" id="IPR003599">
    <property type="entry name" value="Ig_sub"/>
</dbReference>
<dbReference type="AlphaFoldDB" id="A0A815IL44"/>
<evidence type="ECO:0000256" key="1">
    <source>
        <dbReference type="ARBA" id="ARBA00004479"/>
    </source>
</evidence>
<dbReference type="Gene3D" id="2.60.40.10">
    <property type="entry name" value="Immunoglobulins"/>
    <property type="match status" value="3"/>
</dbReference>
<evidence type="ECO:0000256" key="3">
    <source>
        <dbReference type="ARBA" id="ARBA00023157"/>
    </source>
</evidence>
<name>A0A815IL44_9BILA</name>
<feature type="compositionally biased region" description="Basic residues" evidence="6">
    <location>
        <begin position="171"/>
        <end position="187"/>
    </location>
</feature>
<feature type="domain" description="Ig-like" evidence="8">
    <location>
        <begin position="535"/>
        <end position="625"/>
    </location>
</feature>
<dbReference type="GO" id="GO:0050839">
    <property type="term" value="F:cell adhesion molecule binding"/>
    <property type="evidence" value="ECO:0007669"/>
    <property type="project" value="TreeGrafter"/>
</dbReference>
<sequence>MQLCGCLPVGNGTRNEDKQANIKQSKKRLSLKNDIPTNSNASIAEIKVRKERTKSNTSTMTESGTKRYTLKKQSSSTSVNKAALADARLSKHDVSERRLPTYGNESENEQRNFLKLNKEKRRSVHELQFHQSNFSENKRAKSSPDVNQFIGANTSHETTTCDEIDNPDNSRHKRAAVRRRKRSKSPRKQMPSEILDAIKFELVEPVGLDENQLKDIPYENIKTTSQPFRISLSPHSARRRRSSPFNRAGDVVHNASSNMLPYRTQPAIVSVAQVKSTKIISITRTTENYEPFHSRRFGRMDWFLWYYYYFFTSTFFVTIIANTDYIHTVDAQQDERIRLECTVTSKLDAEEAMWMRIRPPHNPDILTYRDSVVYAPERIQLEQRRLSSSINANGTFIDTYFLTLTLLRPNIDDEGRYVCSRGRTIFAEYDLFIIVPSQFVDDNSYTQQRTIIEGSTLQLSCSANGRPKPFITWSYRTIDGKHISLGDGSGCQDPVCELRLGNYTRYNPTTIECVADNRKSTRISKVFHVDVYYPPKLVPDVQTFIGSNNIDVFLQCASVSNPPAPVIWLDDNKQRIDNSDRYNVKIMHNSSTLSFSIHPQEQSPVVFYCQSNNTVGLDEKLINISDFIQLDTIIIRETTTITPSTSIIDYDKFSLKKQKTLRPSRARSRSSTTPILFPTTAISSTNSLIYSLSNNLLNLILILFVICFV</sequence>
<evidence type="ECO:0000313" key="12">
    <source>
        <dbReference type="Proteomes" id="UP000663877"/>
    </source>
</evidence>
<evidence type="ECO:0000256" key="2">
    <source>
        <dbReference type="ARBA" id="ARBA00023136"/>
    </source>
</evidence>
<organism evidence="9 12">
    <name type="scientific">Adineta steineri</name>
    <dbReference type="NCBI Taxonomy" id="433720"/>
    <lineage>
        <taxon>Eukaryota</taxon>
        <taxon>Metazoa</taxon>
        <taxon>Spiralia</taxon>
        <taxon>Gnathifera</taxon>
        <taxon>Rotifera</taxon>
        <taxon>Eurotatoria</taxon>
        <taxon>Bdelloidea</taxon>
        <taxon>Adinetida</taxon>
        <taxon>Adinetidae</taxon>
        <taxon>Adineta</taxon>
    </lineage>
</organism>
<dbReference type="SMART" id="SM00409">
    <property type="entry name" value="IG"/>
    <property type="match status" value="2"/>
</dbReference>
<keyword evidence="3" id="KW-1015">Disulfide bond</keyword>
<comment type="caution">
    <text evidence="9">The sequence shown here is derived from an EMBL/GenBank/DDBJ whole genome shotgun (WGS) entry which is preliminary data.</text>
</comment>
<feature type="transmembrane region" description="Helical" evidence="7">
    <location>
        <begin position="302"/>
        <end position="321"/>
    </location>
</feature>
<keyword evidence="7" id="KW-1133">Transmembrane helix</keyword>
<dbReference type="InterPro" id="IPR051275">
    <property type="entry name" value="Cell_adhesion_signaling"/>
</dbReference>
<dbReference type="SUPFAM" id="SSF48726">
    <property type="entry name" value="Immunoglobulin"/>
    <property type="match status" value="2"/>
</dbReference>
<protein>
    <recommendedName>
        <fullName evidence="8">Ig-like domain-containing protein</fullName>
    </recommendedName>
</protein>
<dbReference type="PANTHER" id="PTHR11640:SF158">
    <property type="entry name" value="V-SET AND IMMUNOGLOBULIN DOMAIN-CONTAINING PROTEIN 10-LIKE 2"/>
    <property type="match status" value="1"/>
</dbReference>
<comment type="subcellular location">
    <subcellularLocation>
        <location evidence="1">Membrane</location>
        <topology evidence="1">Single-pass type I membrane protein</topology>
    </subcellularLocation>
</comment>